<reference evidence="1 2" key="1">
    <citation type="journal article" date="2018" name="Sci. Rep.">
        <title>Genomic signatures of local adaptation to the degree of environmental predictability in rotifers.</title>
        <authorList>
            <person name="Franch-Gras L."/>
            <person name="Hahn C."/>
            <person name="Garcia-Roger E.M."/>
            <person name="Carmona M.J."/>
            <person name="Serra M."/>
            <person name="Gomez A."/>
        </authorList>
    </citation>
    <scope>NUCLEOTIDE SEQUENCE [LARGE SCALE GENOMIC DNA]</scope>
    <source>
        <strain evidence="1">HYR1</strain>
    </source>
</reference>
<organism evidence="1 2">
    <name type="scientific">Brachionus plicatilis</name>
    <name type="common">Marine rotifer</name>
    <name type="synonym">Brachionus muelleri</name>
    <dbReference type="NCBI Taxonomy" id="10195"/>
    <lineage>
        <taxon>Eukaryota</taxon>
        <taxon>Metazoa</taxon>
        <taxon>Spiralia</taxon>
        <taxon>Gnathifera</taxon>
        <taxon>Rotifera</taxon>
        <taxon>Eurotatoria</taxon>
        <taxon>Monogononta</taxon>
        <taxon>Pseudotrocha</taxon>
        <taxon>Ploima</taxon>
        <taxon>Brachionidae</taxon>
        <taxon>Brachionus</taxon>
    </lineage>
</organism>
<dbReference type="AlphaFoldDB" id="A0A3M7PLM3"/>
<evidence type="ECO:0000313" key="2">
    <source>
        <dbReference type="Proteomes" id="UP000276133"/>
    </source>
</evidence>
<dbReference type="EMBL" id="REGN01010008">
    <property type="protein sequence ID" value="RMZ99873.1"/>
    <property type="molecule type" value="Genomic_DNA"/>
</dbReference>
<dbReference type="Proteomes" id="UP000276133">
    <property type="component" value="Unassembled WGS sequence"/>
</dbReference>
<evidence type="ECO:0000313" key="1">
    <source>
        <dbReference type="EMBL" id="RMZ99873.1"/>
    </source>
</evidence>
<keyword evidence="2" id="KW-1185">Reference proteome</keyword>
<accession>A0A3M7PLM3</accession>
<sequence length="63" mass="7615">MIRSWLKLNNDGIVRIKKINILYKTKYYKTKNNKSISLLLIKKNIDDDDTHIKYIFLIFLTKI</sequence>
<proteinExistence type="predicted"/>
<name>A0A3M7PLM3_BRAPC</name>
<gene>
    <name evidence="1" type="ORF">BpHYR1_044699</name>
</gene>
<comment type="caution">
    <text evidence="1">The sequence shown here is derived from an EMBL/GenBank/DDBJ whole genome shotgun (WGS) entry which is preliminary data.</text>
</comment>
<protein>
    <submittedName>
        <fullName evidence="1">Uncharacterized protein</fullName>
    </submittedName>
</protein>